<accession>A0A3R9F2X4</accession>
<dbReference type="Proteomes" id="UP000279911">
    <property type="component" value="Unassembled WGS sequence"/>
</dbReference>
<dbReference type="OrthoDB" id="2914685at2"/>
<feature type="domain" description="Glycine zipper" evidence="1">
    <location>
        <begin position="316"/>
        <end position="356"/>
    </location>
</feature>
<reference evidence="3" key="1">
    <citation type="submission" date="2018-12" db="EMBL/GenBank/DDBJ databases">
        <title>Bacillus chawlae sp. nov., Bacillus glennii sp. nov., and Bacillus saganii sp. nov. Isolated from the Vehicle Assembly Building at Kennedy Space Center where the Viking Spacecraft were Assembled.</title>
        <authorList>
            <person name="Seuylemezian A."/>
            <person name="Vaishampayan P."/>
        </authorList>
    </citation>
    <scope>NUCLEOTIDE SEQUENCE [LARGE SCALE GENOMIC DNA]</scope>
    <source>
        <strain evidence="3">DSM 13966</strain>
    </source>
</reference>
<dbReference type="InterPro" id="IPR039567">
    <property type="entry name" value="Gly-zipper"/>
</dbReference>
<dbReference type="Pfam" id="PF13488">
    <property type="entry name" value="Gly-zipper_Omp"/>
    <property type="match status" value="1"/>
</dbReference>
<evidence type="ECO:0000313" key="2">
    <source>
        <dbReference type="EMBL" id="RSD28746.1"/>
    </source>
</evidence>
<name>A0A3R9F2X4_9BACI</name>
<organism evidence="2 3">
    <name type="scientific">Mesobacillus subterraneus</name>
    <dbReference type="NCBI Taxonomy" id="285983"/>
    <lineage>
        <taxon>Bacteria</taxon>
        <taxon>Bacillati</taxon>
        <taxon>Bacillota</taxon>
        <taxon>Bacilli</taxon>
        <taxon>Bacillales</taxon>
        <taxon>Bacillaceae</taxon>
        <taxon>Mesobacillus</taxon>
    </lineage>
</organism>
<dbReference type="EMBL" id="RSFW01000006">
    <property type="protein sequence ID" value="RSD28746.1"/>
    <property type="molecule type" value="Genomic_DNA"/>
</dbReference>
<evidence type="ECO:0000259" key="1">
    <source>
        <dbReference type="Pfam" id="PF13488"/>
    </source>
</evidence>
<proteinExistence type="predicted"/>
<sequence>MSSKIKFNINEVNSSVTGLGQTISRLQSIQNNVAGVRYSVDPRILGRSGVDGQFRRAAASFDRIEMKMNQLKTFTANSAERYANSDQRVNRQADAVNKAIDAARKQIDERFASNLYETYNNTYGRWVDFLHGAQYAAGAGLMHLLGFRFTDIDGVLRKFQVVDDVLLGKMRLPVASLVHKIESSKLNMLARLMVNPTRAFSKKTLSELIYKRAANYFPKDIAGLSNSVQKLLADAKGGTMVNAVKNHAGSVLKNGLRLGKSNAALAVLITAGAETIGAGIKITENYNLYTGEKLKEENAKVVGRAVYKTTVVSATSVAGAVAGGVVGSAFGPVGTVIGASIGGFVGSWVGDKLTEKTPAFVDKAALHFKDGIHSGTEAIASGVSKVKDGFNDVKAHASNLLGGAKSILGFGG</sequence>
<gene>
    <name evidence="2" type="ORF">EJA10_04000</name>
</gene>
<dbReference type="RefSeq" id="WP_125478708.1">
    <property type="nucleotide sequence ID" value="NZ_RSFW01000006.1"/>
</dbReference>
<comment type="caution">
    <text evidence="2">The sequence shown here is derived from an EMBL/GenBank/DDBJ whole genome shotgun (WGS) entry which is preliminary data.</text>
</comment>
<dbReference type="AlphaFoldDB" id="A0A3R9F2X4"/>
<evidence type="ECO:0000313" key="3">
    <source>
        <dbReference type="Proteomes" id="UP000279911"/>
    </source>
</evidence>
<protein>
    <recommendedName>
        <fullName evidence="1">Glycine zipper domain-containing protein</fullName>
    </recommendedName>
</protein>